<evidence type="ECO:0000256" key="3">
    <source>
        <dbReference type="ARBA" id="ARBA00022723"/>
    </source>
</evidence>
<organism evidence="12 13">
    <name type="scientific">Aristolochia fimbriata</name>
    <name type="common">White veined hardy Dutchman's pipe vine</name>
    <dbReference type="NCBI Taxonomy" id="158543"/>
    <lineage>
        <taxon>Eukaryota</taxon>
        <taxon>Viridiplantae</taxon>
        <taxon>Streptophyta</taxon>
        <taxon>Embryophyta</taxon>
        <taxon>Tracheophyta</taxon>
        <taxon>Spermatophyta</taxon>
        <taxon>Magnoliopsida</taxon>
        <taxon>Magnoliidae</taxon>
        <taxon>Piperales</taxon>
        <taxon>Aristolochiaceae</taxon>
        <taxon>Aristolochia</taxon>
    </lineage>
</organism>
<dbReference type="GO" id="GO:0046983">
    <property type="term" value="F:protein dimerization activity"/>
    <property type="evidence" value="ECO:0007669"/>
    <property type="project" value="InterPro"/>
</dbReference>
<evidence type="ECO:0000313" key="12">
    <source>
        <dbReference type="EMBL" id="KAG9456547.1"/>
    </source>
</evidence>
<evidence type="ECO:0000256" key="7">
    <source>
        <dbReference type="ARBA" id="ARBA00023125"/>
    </source>
</evidence>
<dbReference type="PROSITE" id="PS50808">
    <property type="entry name" value="ZF_BED"/>
    <property type="match status" value="2"/>
</dbReference>
<dbReference type="GO" id="GO:0003677">
    <property type="term" value="F:DNA binding"/>
    <property type="evidence" value="ECO:0007669"/>
    <property type="project" value="UniProtKB-KW"/>
</dbReference>
<dbReference type="GO" id="GO:0005634">
    <property type="term" value="C:nucleus"/>
    <property type="evidence" value="ECO:0007669"/>
    <property type="project" value="UniProtKB-SubCell"/>
</dbReference>
<dbReference type="AlphaFoldDB" id="A0AAV7F5Y5"/>
<proteinExistence type="predicted"/>
<evidence type="ECO:0000256" key="6">
    <source>
        <dbReference type="ARBA" id="ARBA00023015"/>
    </source>
</evidence>
<name>A0AAV7F5Y5_ARIFI</name>
<evidence type="ECO:0000256" key="10">
    <source>
        <dbReference type="PROSITE-ProRule" id="PRU00027"/>
    </source>
</evidence>
<feature type="domain" description="BED-type" evidence="11">
    <location>
        <begin position="74"/>
        <end position="129"/>
    </location>
</feature>
<dbReference type="InterPro" id="IPR012337">
    <property type="entry name" value="RNaseH-like_sf"/>
</dbReference>
<dbReference type="Pfam" id="PF02892">
    <property type="entry name" value="zf-BED"/>
    <property type="match status" value="1"/>
</dbReference>
<dbReference type="InterPro" id="IPR003656">
    <property type="entry name" value="Znf_BED"/>
</dbReference>
<keyword evidence="7" id="KW-0238">DNA-binding</keyword>
<keyword evidence="3" id="KW-0479">Metal-binding</keyword>
<keyword evidence="8" id="KW-0804">Transcription</keyword>
<evidence type="ECO:0000256" key="9">
    <source>
        <dbReference type="ARBA" id="ARBA00023242"/>
    </source>
</evidence>
<dbReference type="InterPro" id="IPR036236">
    <property type="entry name" value="Znf_C2H2_sf"/>
</dbReference>
<keyword evidence="5" id="KW-0862">Zinc</keyword>
<dbReference type="Pfam" id="PF05699">
    <property type="entry name" value="Dimer_Tnp_hAT"/>
    <property type="match status" value="1"/>
</dbReference>
<dbReference type="InterPro" id="IPR025525">
    <property type="entry name" value="hAT-like_transposase_RNase-H"/>
</dbReference>
<feature type="domain" description="BED-type" evidence="11">
    <location>
        <begin position="13"/>
        <end position="79"/>
    </location>
</feature>
<evidence type="ECO:0000256" key="5">
    <source>
        <dbReference type="ARBA" id="ARBA00022833"/>
    </source>
</evidence>
<dbReference type="InterPro" id="IPR052035">
    <property type="entry name" value="ZnF_BED_domain_contain"/>
</dbReference>
<evidence type="ECO:0000256" key="8">
    <source>
        <dbReference type="ARBA" id="ARBA00023163"/>
    </source>
</evidence>
<dbReference type="Proteomes" id="UP000825729">
    <property type="component" value="Unassembled WGS sequence"/>
</dbReference>
<evidence type="ECO:0000259" key="11">
    <source>
        <dbReference type="PROSITE" id="PS50808"/>
    </source>
</evidence>
<evidence type="ECO:0000256" key="1">
    <source>
        <dbReference type="ARBA" id="ARBA00004123"/>
    </source>
</evidence>
<dbReference type="PANTHER" id="PTHR46481:SF11">
    <property type="entry name" value="ZINC FINGER BED DOMAIN-CONTAINING PROTEIN RICESLEEPER 2-LIKE"/>
    <property type="match status" value="1"/>
</dbReference>
<accession>A0AAV7F5Y5</accession>
<sequence length="817" mass="93049">MSEASRVSPRKRKLTSPVWNDYDRIKNEDGSCVARCKHCKRQLNGGSRSGTTHLRKHLEACLPFKQLKKVRHRKLTSPVWNDYEREKNEDGTCVAKCKHCRKLLNGASKSGTTHLRKHLEACPAYKKLKDNRPDEDLPLLEVADINKDKDVISSPEHFKFDQEVSRLDLARMIILHEYPFSIVHHIGFKTFLENLQPYFKIMSRNTVKADCMKIFENEKQKLYEVFDKLLSRVNLTADFWNSGKDLEYIRLTGHYIDYDWKLQKRVLNFSVLEDPQVPESIAKTILEKLYDWNIDRKVFSIVMDNSSANNEIGQELIKLLAPNGSLFMGGDIFHIHSCAHIVNVLVQDGMEVINEVVRKVRESVKYLKSSPVRQQRFKDVAKQVGVPEKSLTLDVSSRWNSTLSMIETAVDLKEAFSALAESCPEYVHAPSSEEWETLRTVHSRLKAFYDVMQVFSIAKYPTANICFTEVCCIHLLLKEWSTSADPLVVSMALKMIEKFNRYWDASNMVLAVAAILDPRLKMKPIEYYFPMIYDSEEAEKKIANIRVGLTNLYNEYVARSALTAICQGLPWNVGSSCSASNECGVSGVSEISPGNTSVDKRRGLEKFLQETSCNQRIKTDLEMYLEEPVYPVQNGLHAENFDVLAWWKFSAPKYPIVGLMAQDILCIPMSTVSSDAAFSSGDRVLDQYRCSMHPSTVQGLICVQDWLRNELQESLTGSSDGHLCFSTLTTAMDFEGEADVCLTMSADDEFSPSPRPSQKVRARFRLSDLNSRCIFLQQPLAFTHPRPKKTTMDNTLASKRKTTVHDTICPGEGAVLW</sequence>
<comment type="subcellular location">
    <subcellularLocation>
        <location evidence="1">Nucleus</location>
    </subcellularLocation>
</comment>
<dbReference type="InterPro" id="IPR008906">
    <property type="entry name" value="HATC_C_dom"/>
</dbReference>
<comment type="caution">
    <text evidence="12">The sequence shown here is derived from an EMBL/GenBank/DDBJ whole genome shotgun (WGS) entry which is preliminary data.</text>
</comment>
<dbReference type="SUPFAM" id="SSF57667">
    <property type="entry name" value="beta-beta-alpha zinc fingers"/>
    <property type="match status" value="2"/>
</dbReference>
<dbReference type="SMART" id="SM00614">
    <property type="entry name" value="ZnF_BED"/>
    <property type="match status" value="2"/>
</dbReference>
<dbReference type="PANTHER" id="PTHR46481">
    <property type="entry name" value="ZINC FINGER BED DOMAIN-CONTAINING PROTEIN 4"/>
    <property type="match status" value="1"/>
</dbReference>
<keyword evidence="9" id="KW-0539">Nucleus</keyword>
<keyword evidence="13" id="KW-1185">Reference proteome</keyword>
<comment type="subunit">
    <text evidence="2">Homodimer.</text>
</comment>
<dbReference type="SUPFAM" id="SSF53098">
    <property type="entry name" value="Ribonuclease H-like"/>
    <property type="match status" value="1"/>
</dbReference>
<keyword evidence="4 10" id="KW-0863">Zinc-finger</keyword>
<protein>
    <recommendedName>
        <fullName evidence="11">BED-type domain-containing protein</fullName>
    </recommendedName>
</protein>
<keyword evidence="6" id="KW-0805">Transcription regulation</keyword>
<dbReference type="GO" id="GO:0008270">
    <property type="term" value="F:zinc ion binding"/>
    <property type="evidence" value="ECO:0007669"/>
    <property type="project" value="UniProtKB-KW"/>
</dbReference>
<dbReference type="Pfam" id="PF14372">
    <property type="entry name" value="hAT-like_RNase-H"/>
    <property type="match status" value="1"/>
</dbReference>
<gene>
    <name evidence="12" type="ORF">H6P81_001055</name>
</gene>
<evidence type="ECO:0000256" key="4">
    <source>
        <dbReference type="ARBA" id="ARBA00022771"/>
    </source>
</evidence>
<reference evidence="12 13" key="1">
    <citation type="submission" date="2021-07" db="EMBL/GenBank/DDBJ databases">
        <title>The Aristolochia fimbriata genome: insights into angiosperm evolution, floral development and chemical biosynthesis.</title>
        <authorList>
            <person name="Jiao Y."/>
        </authorList>
    </citation>
    <scope>NUCLEOTIDE SEQUENCE [LARGE SCALE GENOMIC DNA]</scope>
    <source>
        <strain evidence="12">IBCAS-2021</strain>
        <tissue evidence="12">Leaf</tissue>
    </source>
</reference>
<dbReference type="EMBL" id="JAINDJ010000002">
    <property type="protein sequence ID" value="KAG9456547.1"/>
    <property type="molecule type" value="Genomic_DNA"/>
</dbReference>
<evidence type="ECO:0000256" key="2">
    <source>
        <dbReference type="ARBA" id="ARBA00011738"/>
    </source>
</evidence>
<evidence type="ECO:0000313" key="13">
    <source>
        <dbReference type="Proteomes" id="UP000825729"/>
    </source>
</evidence>